<dbReference type="GO" id="GO:0036064">
    <property type="term" value="C:ciliary basal body"/>
    <property type="evidence" value="ECO:0007669"/>
    <property type="project" value="TreeGrafter"/>
</dbReference>
<dbReference type="EMBL" id="UYRT01014560">
    <property type="protein sequence ID" value="VDK54124.1"/>
    <property type="molecule type" value="Genomic_DNA"/>
</dbReference>
<dbReference type="GO" id="GO:0030992">
    <property type="term" value="C:intraciliary transport particle B"/>
    <property type="evidence" value="ECO:0007669"/>
    <property type="project" value="InterPro"/>
</dbReference>
<dbReference type="InterPro" id="IPR029600">
    <property type="entry name" value="IFT81"/>
</dbReference>
<accession>A0A183DC43</accession>
<dbReference type="GO" id="GO:0015631">
    <property type="term" value="F:tubulin binding"/>
    <property type="evidence" value="ECO:0007669"/>
    <property type="project" value="InterPro"/>
</dbReference>
<proteinExistence type="predicted"/>
<protein>
    <submittedName>
        <fullName evidence="4">DUF4201 domain-containing protein</fullName>
    </submittedName>
</protein>
<dbReference type="AlphaFoldDB" id="A0A183DC43"/>
<feature type="coiled-coil region" evidence="1">
    <location>
        <begin position="24"/>
        <end position="65"/>
    </location>
</feature>
<sequence>MDLVKERDQKDEGTDKLSIYRHQASAVSRKKATLVEKLQEARAELQNLESAIEAKKNEFQEKAGTDFVITSVQFKNYVNKLRNKTYSYKRKRAEIDDLKSEESILARTVDILSNQWKTMKQKIEESGGKIIETTGTSDRPERVKTAKPKTDDVRELRDMINELNQKLDSKRTTINELNQTNNELNEQLAV</sequence>
<evidence type="ECO:0000313" key="2">
    <source>
        <dbReference type="EMBL" id="VDK54124.1"/>
    </source>
</evidence>
<name>A0A183DC43_9BILA</name>
<dbReference type="PANTHER" id="PTHR15614:SF2">
    <property type="entry name" value="INTRAFLAGELLAR TRANSPORT PROTEIN 81 HOMOLOG"/>
    <property type="match status" value="1"/>
</dbReference>
<evidence type="ECO:0000256" key="1">
    <source>
        <dbReference type="SAM" id="Coils"/>
    </source>
</evidence>
<dbReference type="PANTHER" id="PTHR15614">
    <property type="entry name" value="INTRAFLAGELLAR TRANSPORT PROTEIN 81 HOMOLOG"/>
    <property type="match status" value="1"/>
</dbReference>
<feature type="coiled-coil region" evidence="1">
    <location>
        <begin position="153"/>
        <end position="187"/>
    </location>
</feature>
<gene>
    <name evidence="2" type="ORF">GPUH_LOCUS6285</name>
</gene>
<dbReference type="GO" id="GO:0060271">
    <property type="term" value="P:cilium assembly"/>
    <property type="evidence" value="ECO:0007669"/>
    <property type="project" value="InterPro"/>
</dbReference>
<dbReference type="OrthoDB" id="276029at2759"/>
<keyword evidence="3" id="KW-1185">Reference proteome</keyword>
<organism evidence="4">
    <name type="scientific">Gongylonema pulchrum</name>
    <dbReference type="NCBI Taxonomy" id="637853"/>
    <lineage>
        <taxon>Eukaryota</taxon>
        <taxon>Metazoa</taxon>
        <taxon>Ecdysozoa</taxon>
        <taxon>Nematoda</taxon>
        <taxon>Chromadorea</taxon>
        <taxon>Rhabditida</taxon>
        <taxon>Spirurina</taxon>
        <taxon>Spiruromorpha</taxon>
        <taxon>Spiruroidea</taxon>
        <taxon>Gongylonematidae</taxon>
        <taxon>Gongylonema</taxon>
    </lineage>
</organism>
<dbReference type="Proteomes" id="UP000271098">
    <property type="component" value="Unassembled WGS sequence"/>
</dbReference>
<dbReference type="WBParaSite" id="GPUH_0000629301-mRNA-1">
    <property type="protein sequence ID" value="GPUH_0000629301-mRNA-1"/>
    <property type="gene ID" value="GPUH_0000629301"/>
</dbReference>
<evidence type="ECO:0000313" key="3">
    <source>
        <dbReference type="Proteomes" id="UP000271098"/>
    </source>
</evidence>
<dbReference type="GO" id="GO:0042073">
    <property type="term" value="P:intraciliary transport"/>
    <property type="evidence" value="ECO:0007669"/>
    <property type="project" value="InterPro"/>
</dbReference>
<reference evidence="2 3" key="2">
    <citation type="submission" date="2018-11" db="EMBL/GenBank/DDBJ databases">
        <authorList>
            <consortium name="Pathogen Informatics"/>
        </authorList>
    </citation>
    <scope>NUCLEOTIDE SEQUENCE [LARGE SCALE GENOMIC DNA]</scope>
</reference>
<reference evidence="4" key="1">
    <citation type="submission" date="2016-06" db="UniProtKB">
        <authorList>
            <consortium name="WormBaseParasite"/>
        </authorList>
    </citation>
    <scope>IDENTIFICATION</scope>
</reference>
<evidence type="ECO:0000313" key="4">
    <source>
        <dbReference type="WBParaSite" id="GPUH_0000629301-mRNA-1"/>
    </source>
</evidence>
<keyword evidence="1" id="KW-0175">Coiled coil</keyword>